<feature type="domain" description="Zinc finger double-stranded RNA binding" evidence="4">
    <location>
        <begin position="55"/>
        <end position="74"/>
    </location>
</feature>
<dbReference type="SUPFAM" id="SSF57667">
    <property type="entry name" value="beta-beta-alpha zinc fingers"/>
    <property type="match status" value="1"/>
</dbReference>
<comment type="caution">
    <text evidence="5">The sequence shown here is derived from an EMBL/GenBank/DDBJ whole genome shotgun (WGS) entry which is preliminary data.</text>
</comment>
<sequence>MNLRIYLMNFSSKLKDHSGSFTNPNADTLLNSAEKQKKIRKKCEQNASESSYNLHTCVHCNMTFESKRNLDNHIVENIVIKYTNVQIANSKLLISVAWKGIV</sequence>
<keyword evidence="2" id="KW-0863">Zinc-finger</keyword>
<evidence type="ECO:0000259" key="4">
    <source>
        <dbReference type="Pfam" id="PF12171"/>
    </source>
</evidence>
<keyword evidence="6" id="KW-1185">Reference proteome</keyword>
<dbReference type="InterPro" id="IPR022755">
    <property type="entry name" value="Znf_C2H2_jaz"/>
</dbReference>
<reference evidence="5" key="1">
    <citation type="submission" date="2022-03" db="EMBL/GenBank/DDBJ databases">
        <authorList>
            <person name="Sayadi A."/>
        </authorList>
    </citation>
    <scope>NUCLEOTIDE SEQUENCE</scope>
</reference>
<dbReference type="GO" id="GO:0008270">
    <property type="term" value="F:zinc ion binding"/>
    <property type="evidence" value="ECO:0007669"/>
    <property type="project" value="UniProtKB-KW"/>
</dbReference>
<evidence type="ECO:0000313" key="5">
    <source>
        <dbReference type="EMBL" id="CAH2016316.1"/>
    </source>
</evidence>
<keyword evidence="3" id="KW-0862">Zinc</keyword>
<accession>A0A9P0QB11</accession>
<protein>
    <recommendedName>
        <fullName evidence="4">Zinc finger double-stranded RNA binding domain-containing protein</fullName>
    </recommendedName>
</protein>
<evidence type="ECO:0000256" key="2">
    <source>
        <dbReference type="ARBA" id="ARBA00022771"/>
    </source>
</evidence>
<keyword evidence="1" id="KW-0479">Metal-binding</keyword>
<proteinExistence type="predicted"/>
<dbReference type="Gene3D" id="3.30.160.60">
    <property type="entry name" value="Classic Zinc Finger"/>
    <property type="match status" value="1"/>
</dbReference>
<evidence type="ECO:0000256" key="3">
    <source>
        <dbReference type="ARBA" id="ARBA00022833"/>
    </source>
</evidence>
<gene>
    <name evidence="5" type="ORF">ACAOBT_LOCUS35290</name>
</gene>
<dbReference type="InterPro" id="IPR036236">
    <property type="entry name" value="Znf_C2H2_sf"/>
</dbReference>
<dbReference type="Proteomes" id="UP001152888">
    <property type="component" value="Unassembled WGS sequence"/>
</dbReference>
<dbReference type="AlphaFoldDB" id="A0A9P0QB11"/>
<name>A0A9P0QB11_ACAOB</name>
<dbReference type="EMBL" id="CAKOFQ010008866">
    <property type="protein sequence ID" value="CAH2016316.1"/>
    <property type="molecule type" value="Genomic_DNA"/>
</dbReference>
<organism evidence="5 6">
    <name type="scientific">Acanthoscelides obtectus</name>
    <name type="common">Bean weevil</name>
    <name type="synonym">Bruchus obtectus</name>
    <dbReference type="NCBI Taxonomy" id="200917"/>
    <lineage>
        <taxon>Eukaryota</taxon>
        <taxon>Metazoa</taxon>
        <taxon>Ecdysozoa</taxon>
        <taxon>Arthropoda</taxon>
        <taxon>Hexapoda</taxon>
        <taxon>Insecta</taxon>
        <taxon>Pterygota</taxon>
        <taxon>Neoptera</taxon>
        <taxon>Endopterygota</taxon>
        <taxon>Coleoptera</taxon>
        <taxon>Polyphaga</taxon>
        <taxon>Cucujiformia</taxon>
        <taxon>Chrysomeloidea</taxon>
        <taxon>Chrysomelidae</taxon>
        <taxon>Bruchinae</taxon>
        <taxon>Bruchini</taxon>
        <taxon>Acanthoscelides</taxon>
    </lineage>
</organism>
<dbReference type="Pfam" id="PF12171">
    <property type="entry name" value="zf-C2H2_jaz"/>
    <property type="match status" value="1"/>
</dbReference>
<evidence type="ECO:0000256" key="1">
    <source>
        <dbReference type="ARBA" id="ARBA00022723"/>
    </source>
</evidence>
<evidence type="ECO:0000313" key="6">
    <source>
        <dbReference type="Proteomes" id="UP001152888"/>
    </source>
</evidence>